<comment type="caution">
    <text evidence="1">The sequence shown here is derived from an EMBL/GenBank/DDBJ whole genome shotgun (WGS) entry which is preliminary data.</text>
</comment>
<evidence type="ECO:0000313" key="2">
    <source>
        <dbReference type="Proteomes" id="UP000593575"/>
    </source>
</evidence>
<dbReference type="EMBL" id="JABFAE010000007">
    <property type="protein sequence ID" value="MBA0832669.1"/>
    <property type="molecule type" value="Genomic_DNA"/>
</dbReference>
<gene>
    <name evidence="1" type="ORF">Goarm_017047</name>
</gene>
<organism evidence="1 2">
    <name type="scientific">Gossypium armourianum</name>
    <dbReference type="NCBI Taxonomy" id="34283"/>
    <lineage>
        <taxon>Eukaryota</taxon>
        <taxon>Viridiplantae</taxon>
        <taxon>Streptophyta</taxon>
        <taxon>Embryophyta</taxon>
        <taxon>Tracheophyta</taxon>
        <taxon>Spermatophyta</taxon>
        <taxon>Magnoliopsida</taxon>
        <taxon>eudicotyledons</taxon>
        <taxon>Gunneridae</taxon>
        <taxon>Pentapetalae</taxon>
        <taxon>rosids</taxon>
        <taxon>malvids</taxon>
        <taxon>Malvales</taxon>
        <taxon>Malvaceae</taxon>
        <taxon>Malvoideae</taxon>
        <taxon>Gossypium</taxon>
    </lineage>
</organism>
<proteinExistence type="predicted"/>
<reference evidence="1 2" key="1">
    <citation type="journal article" date="2019" name="Genome Biol. Evol.">
        <title>Insights into the evolution of the New World diploid cottons (Gossypium, subgenus Houzingenia) based on genome sequencing.</title>
        <authorList>
            <person name="Grover C.E."/>
            <person name="Arick M.A. 2nd"/>
            <person name="Thrash A."/>
            <person name="Conover J.L."/>
            <person name="Sanders W.S."/>
            <person name="Peterson D.G."/>
            <person name="Frelichowski J.E."/>
            <person name="Scheffler J.A."/>
            <person name="Scheffler B.E."/>
            <person name="Wendel J.F."/>
        </authorList>
    </citation>
    <scope>NUCLEOTIDE SEQUENCE [LARGE SCALE GENOMIC DNA]</scope>
    <source>
        <strain evidence="1">6</strain>
        <tissue evidence="1">Leaf</tissue>
    </source>
</reference>
<keyword evidence="2" id="KW-1185">Reference proteome</keyword>
<name>A0A7J9JE33_9ROSI</name>
<accession>A0A7J9JE33</accession>
<dbReference type="Proteomes" id="UP000593575">
    <property type="component" value="Unassembled WGS sequence"/>
</dbReference>
<protein>
    <submittedName>
        <fullName evidence="1">Uncharacterized protein</fullName>
    </submittedName>
</protein>
<evidence type="ECO:0000313" key="1">
    <source>
        <dbReference type="EMBL" id="MBA0832669.1"/>
    </source>
</evidence>
<sequence length="61" mass="7079">MTSTKTSQLYTYAREHIPIERAQRLYFGKTSTDTSFSLPIQQSCRLHLMLVFMAATIPFCF</sequence>
<dbReference type="AlphaFoldDB" id="A0A7J9JE33"/>